<accession>A0ABP9G240</accession>
<dbReference type="Pfam" id="PF08874">
    <property type="entry name" value="DUF1835"/>
    <property type="match status" value="1"/>
</dbReference>
<feature type="domain" description="DUF1835" evidence="1">
    <location>
        <begin position="6"/>
        <end position="106"/>
    </location>
</feature>
<keyword evidence="3" id="KW-1185">Reference proteome</keyword>
<proteinExistence type="predicted"/>
<name>A0ABP9G240_9SPHI</name>
<dbReference type="InterPro" id="IPR014973">
    <property type="entry name" value="DUF1835"/>
</dbReference>
<sequence length="263" mass="29682">MEKQLHILNGDAMLHGFNGTGLDGDVLIWREILAEGPVIEDISSARFWELRSAWITTQFNAPADEYQTKVIDEIAKLSCPYNEITLWFEFDLHCQVNLLGVLNLLRLHSDLNEQSIYLVCPAEYPGKPEFKGLGELSGTELDYLYDNIRVQLTGYDMTLAAEAWTAYCTGETAKIEAFITGTPFWANMTLLKPALEAHLKRLKTNDQGLNYIEEQLLLIYNKGVTDRAAIYQAFWADNGIYGMGDSAIDVYLKNLQNKGLISL</sequence>
<evidence type="ECO:0000313" key="2">
    <source>
        <dbReference type="EMBL" id="GAA4926353.1"/>
    </source>
</evidence>
<reference evidence="3" key="1">
    <citation type="journal article" date="2019" name="Int. J. Syst. Evol. Microbiol.">
        <title>The Global Catalogue of Microorganisms (GCM) 10K type strain sequencing project: providing services to taxonomists for standard genome sequencing and annotation.</title>
        <authorList>
            <consortium name="The Broad Institute Genomics Platform"/>
            <consortium name="The Broad Institute Genome Sequencing Center for Infectious Disease"/>
            <person name="Wu L."/>
            <person name="Ma J."/>
        </authorList>
    </citation>
    <scope>NUCLEOTIDE SEQUENCE [LARGE SCALE GENOMIC DNA]</scope>
    <source>
        <strain evidence="3">JCM 18283</strain>
    </source>
</reference>
<organism evidence="2 3">
    <name type="scientific">Mucilaginibacter defluvii</name>
    <dbReference type="NCBI Taxonomy" id="1196019"/>
    <lineage>
        <taxon>Bacteria</taxon>
        <taxon>Pseudomonadati</taxon>
        <taxon>Bacteroidota</taxon>
        <taxon>Sphingobacteriia</taxon>
        <taxon>Sphingobacteriales</taxon>
        <taxon>Sphingobacteriaceae</taxon>
        <taxon>Mucilaginibacter</taxon>
    </lineage>
</organism>
<evidence type="ECO:0000313" key="3">
    <source>
        <dbReference type="Proteomes" id="UP001501436"/>
    </source>
</evidence>
<protein>
    <recommendedName>
        <fullName evidence="1">DUF1835 domain-containing protein</fullName>
    </recommendedName>
</protein>
<dbReference type="RefSeq" id="WP_345333020.1">
    <property type="nucleotide sequence ID" value="NZ_BAABJI010000004.1"/>
</dbReference>
<dbReference type="Proteomes" id="UP001501436">
    <property type="component" value="Unassembled WGS sequence"/>
</dbReference>
<dbReference type="EMBL" id="BAABJI010000004">
    <property type="protein sequence ID" value="GAA4926353.1"/>
    <property type="molecule type" value="Genomic_DNA"/>
</dbReference>
<gene>
    <name evidence="2" type="ORF">GCM10023313_33510</name>
</gene>
<evidence type="ECO:0000259" key="1">
    <source>
        <dbReference type="Pfam" id="PF08874"/>
    </source>
</evidence>
<comment type="caution">
    <text evidence="2">The sequence shown here is derived from an EMBL/GenBank/DDBJ whole genome shotgun (WGS) entry which is preliminary data.</text>
</comment>